<comment type="caution">
    <text evidence="3">The sequence shown here is derived from an EMBL/GenBank/DDBJ whole genome shotgun (WGS) entry which is preliminary data.</text>
</comment>
<keyword evidence="4" id="KW-1185">Reference proteome</keyword>
<dbReference type="PANTHER" id="PTHR21363">
    <property type="entry name" value="PREPHENATE DEHYDROGENASE"/>
    <property type="match status" value="1"/>
</dbReference>
<name>A0A1J8PUM5_9AGAM</name>
<evidence type="ECO:0000313" key="3">
    <source>
        <dbReference type="EMBL" id="OJA12183.1"/>
    </source>
</evidence>
<dbReference type="AlphaFoldDB" id="A0A1J8PUM5"/>
<dbReference type="EMBL" id="LVVM01004789">
    <property type="protein sequence ID" value="OJA12183.1"/>
    <property type="molecule type" value="Genomic_DNA"/>
</dbReference>
<evidence type="ECO:0000256" key="2">
    <source>
        <dbReference type="SAM" id="MobiDB-lite"/>
    </source>
</evidence>
<dbReference type="PANTHER" id="PTHR21363:SF0">
    <property type="entry name" value="PREPHENATE DEHYDROGENASE [NADP(+)]"/>
    <property type="match status" value="1"/>
</dbReference>
<evidence type="ECO:0000313" key="4">
    <source>
        <dbReference type="Proteomes" id="UP000183567"/>
    </source>
</evidence>
<feature type="region of interest" description="Disordered" evidence="2">
    <location>
        <begin position="103"/>
        <end position="131"/>
    </location>
</feature>
<dbReference type="Proteomes" id="UP000183567">
    <property type="component" value="Unassembled WGS sequence"/>
</dbReference>
<accession>A0A1J8PUM5</accession>
<proteinExistence type="predicted"/>
<protein>
    <submittedName>
        <fullName evidence="3">Uncharacterized protein</fullName>
    </submittedName>
</protein>
<reference evidence="3 4" key="1">
    <citation type="submission" date="2016-03" db="EMBL/GenBank/DDBJ databases">
        <title>Comparative genomics of the ectomycorrhizal sister species Rhizopogon vinicolor and Rhizopogon vesiculosus (Basidiomycota: Boletales) reveals a divergence of the mating type B locus.</title>
        <authorList>
            <person name="Mujic A.B."/>
            <person name="Kuo A."/>
            <person name="Tritt A."/>
            <person name="Lipzen A."/>
            <person name="Chen C."/>
            <person name="Johnson J."/>
            <person name="Sharma A."/>
            <person name="Barry K."/>
            <person name="Grigoriev I.V."/>
            <person name="Spatafora J.W."/>
        </authorList>
    </citation>
    <scope>NUCLEOTIDE SEQUENCE [LARGE SCALE GENOMIC DNA]</scope>
    <source>
        <strain evidence="3 4">AM-OR11-056</strain>
    </source>
</reference>
<dbReference type="STRING" id="180088.A0A1J8PUM5"/>
<dbReference type="GO" id="GO:0008977">
    <property type="term" value="F:prephenate dehydrogenase (NAD+) activity"/>
    <property type="evidence" value="ECO:0007669"/>
    <property type="project" value="TreeGrafter"/>
</dbReference>
<evidence type="ECO:0000256" key="1">
    <source>
        <dbReference type="ARBA" id="ARBA00023002"/>
    </source>
</evidence>
<gene>
    <name evidence="3" type="ORF">AZE42_11649</name>
</gene>
<dbReference type="InterPro" id="IPR050812">
    <property type="entry name" value="Preph/Arog_dehydrog"/>
</dbReference>
<organism evidence="3 4">
    <name type="scientific">Rhizopogon vesiculosus</name>
    <dbReference type="NCBI Taxonomy" id="180088"/>
    <lineage>
        <taxon>Eukaryota</taxon>
        <taxon>Fungi</taxon>
        <taxon>Dikarya</taxon>
        <taxon>Basidiomycota</taxon>
        <taxon>Agaricomycotina</taxon>
        <taxon>Agaricomycetes</taxon>
        <taxon>Agaricomycetidae</taxon>
        <taxon>Boletales</taxon>
        <taxon>Suillineae</taxon>
        <taxon>Rhizopogonaceae</taxon>
        <taxon>Rhizopogon</taxon>
    </lineage>
</organism>
<sequence length="131" mass="14602">MNDLPQSNKRKNLCFKDVDIISLYSLHGPTVSLEVLIRYRAPDSSLRVVESICRCFSSRFVYLTCEDHDLVTANVQAVTRTAFLIMGTAWAGRRYYPWEEANTSAGLRPSKSTSRAAPIRTNGTSTPVSPS</sequence>
<dbReference type="OrthoDB" id="5399569at2759"/>
<keyword evidence="1" id="KW-0560">Oxidoreductase</keyword>
<dbReference type="GO" id="GO:0070403">
    <property type="term" value="F:NAD+ binding"/>
    <property type="evidence" value="ECO:0007669"/>
    <property type="project" value="TreeGrafter"/>
</dbReference>
<dbReference type="GO" id="GO:0006571">
    <property type="term" value="P:tyrosine biosynthetic process"/>
    <property type="evidence" value="ECO:0007669"/>
    <property type="project" value="TreeGrafter"/>
</dbReference>